<dbReference type="SUPFAM" id="SSF103107">
    <property type="entry name" value="Hypothetical protein c14orf129, hspc210"/>
    <property type="match status" value="1"/>
</dbReference>
<protein>
    <submittedName>
        <fullName evidence="4">DUF727 domain-containing protein</fullName>
    </submittedName>
</protein>
<proteinExistence type="inferred from homology"/>
<dbReference type="GO" id="GO:0051018">
    <property type="term" value="F:protein kinase A binding"/>
    <property type="evidence" value="ECO:0007669"/>
    <property type="project" value="TreeGrafter"/>
</dbReference>
<dbReference type="Pfam" id="PF05303">
    <property type="entry name" value="GSKIP_dom"/>
    <property type="match status" value="1"/>
</dbReference>
<dbReference type="GO" id="GO:0019207">
    <property type="term" value="F:kinase regulator activity"/>
    <property type="evidence" value="ECO:0007669"/>
    <property type="project" value="TreeGrafter"/>
</dbReference>
<dbReference type="WBParaSite" id="L893_g20657.t1">
    <property type="protein sequence ID" value="L893_g20657.t1"/>
    <property type="gene ID" value="L893_g20657"/>
</dbReference>
<reference evidence="4" key="1">
    <citation type="submission" date="2016-11" db="UniProtKB">
        <authorList>
            <consortium name="WormBaseParasite"/>
        </authorList>
    </citation>
    <scope>IDENTIFICATION</scope>
</reference>
<evidence type="ECO:0000256" key="1">
    <source>
        <dbReference type="ARBA" id="ARBA00009571"/>
    </source>
</evidence>
<keyword evidence="3" id="KW-1185">Reference proteome</keyword>
<dbReference type="GO" id="GO:0005737">
    <property type="term" value="C:cytoplasm"/>
    <property type="evidence" value="ECO:0007669"/>
    <property type="project" value="TreeGrafter"/>
</dbReference>
<name>A0A1I7YXC5_9BILA</name>
<dbReference type="InterPro" id="IPR037395">
    <property type="entry name" value="GSKIP"/>
</dbReference>
<dbReference type="InterPro" id="IPR023231">
    <property type="entry name" value="GSKIP_dom_sf"/>
</dbReference>
<accession>A0A1I7YXC5</accession>
<evidence type="ECO:0000313" key="4">
    <source>
        <dbReference type="WBParaSite" id="L893_g20657.t1"/>
    </source>
</evidence>
<evidence type="ECO:0000313" key="3">
    <source>
        <dbReference type="Proteomes" id="UP000095287"/>
    </source>
</evidence>
<dbReference type="Gene3D" id="3.30.2280.10">
    <property type="entry name" value="Hypothetical protein (hspc210)"/>
    <property type="match status" value="1"/>
</dbReference>
<feature type="domain" description="GSKIP" evidence="2">
    <location>
        <begin position="15"/>
        <end position="111"/>
    </location>
</feature>
<dbReference type="InterPro" id="IPR007967">
    <property type="entry name" value="GSKIP_dom"/>
</dbReference>
<dbReference type="GO" id="GO:0060828">
    <property type="term" value="P:regulation of canonical Wnt signaling pathway"/>
    <property type="evidence" value="ECO:0007669"/>
    <property type="project" value="InterPro"/>
</dbReference>
<evidence type="ECO:0000259" key="2">
    <source>
        <dbReference type="Pfam" id="PF05303"/>
    </source>
</evidence>
<organism evidence="3 4">
    <name type="scientific">Steinernema glaseri</name>
    <dbReference type="NCBI Taxonomy" id="37863"/>
    <lineage>
        <taxon>Eukaryota</taxon>
        <taxon>Metazoa</taxon>
        <taxon>Ecdysozoa</taxon>
        <taxon>Nematoda</taxon>
        <taxon>Chromadorea</taxon>
        <taxon>Rhabditida</taxon>
        <taxon>Tylenchina</taxon>
        <taxon>Panagrolaimomorpha</taxon>
        <taxon>Strongyloidoidea</taxon>
        <taxon>Steinernematidae</taxon>
        <taxon>Steinernema</taxon>
    </lineage>
</organism>
<dbReference type="Proteomes" id="UP000095287">
    <property type="component" value="Unplaced"/>
</dbReference>
<dbReference type="PANTHER" id="PTHR12490:SF4">
    <property type="entry name" value="GSK3B-INTERACTING PROTEIN"/>
    <property type="match status" value="1"/>
</dbReference>
<dbReference type="PANTHER" id="PTHR12490">
    <property type="entry name" value="GSK3B-INTERACTING PROTEIN"/>
    <property type="match status" value="1"/>
</dbReference>
<dbReference type="AlphaFoldDB" id="A0A1I7YXC5"/>
<comment type="similarity">
    <text evidence="1">Belongs to the GSKIP family.</text>
</comment>
<sequence length="124" mass="13616">MDGGALRSPCGTWLATEAQSVVDEFKTSVASIAISGAPSPDRVEISFVTLEGRPFTVELSDKGFRETGSIGRTSEEEERRKTYFETFKAYLDVVSPASIHKFADDLSAGLRKYEEEQRQATGES</sequence>